<dbReference type="InterPro" id="IPR025700">
    <property type="entry name" value="Lys/Orn_oxygenase"/>
</dbReference>
<comment type="catalytic activity">
    <reaction evidence="10">
        <text>L-ornithine + NADPH + O2 = N(5)-hydroxy-L-ornithine + NADP(+) + H2O</text>
        <dbReference type="Rhea" id="RHEA:41508"/>
        <dbReference type="ChEBI" id="CHEBI:15377"/>
        <dbReference type="ChEBI" id="CHEBI:15379"/>
        <dbReference type="ChEBI" id="CHEBI:46911"/>
        <dbReference type="ChEBI" id="CHEBI:57783"/>
        <dbReference type="ChEBI" id="CHEBI:58349"/>
        <dbReference type="ChEBI" id="CHEBI:78275"/>
        <dbReference type="EC" id="1.14.13.196"/>
    </reaction>
</comment>
<gene>
    <name evidence="12" type="ORF">CANVERA_P1268</name>
</gene>
<dbReference type="Pfam" id="PF13434">
    <property type="entry name" value="Lys_Orn_oxgnase"/>
    <property type="match status" value="1"/>
</dbReference>
<evidence type="ECO:0000256" key="4">
    <source>
        <dbReference type="ARBA" id="ARBA00010139"/>
    </source>
</evidence>
<dbReference type="InterPro" id="IPR051209">
    <property type="entry name" value="FAD-bind_Monooxygenase_sf"/>
</dbReference>
<evidence type="ECO:0000256" key="9">
    <source>
        <dbReference type="ARBA" id="ARBA00023002"/>
    </source>
</evidence>
<evidence type="ECO:0000256" key="7">
    <source>
        <dbReference type="ARBA" id="ARBA00022827"/>
    </source>
</evidence>
<comment type="similarity">
    <text evidence="4">Belongs to the FAD-binding monooxygenase family.</text>
</comment>
<name>A0A9W4TUS6_9ASCO</name>
<keyword evidence="7" id="KW-0274">FAD</keyword>
<comment type="caution">
    <text evidence="12">The sequence shown here is derived from an EMBL/GenBank/DDBJ whole genome shotgun (WGS) entry which is preliminary data.</text>
</comment>
<dbReference type="GO" id="GO:0016491">
    <property type="term" value="F:oxidoreductase activity"/>
    <property type="evidence" value="ECO:0007669"/>
    <property type="project" value="UniProtKB-KW"/>
</dbReference>
<dbReference type="EC" id="1.14.13.196" evidence="5"/>
<keyword evidence="9" id="KW-0560">Oxidoreductase</keyword>
<reference evidence="12" key="1">
    <citation type="submission" date="2022-12" db="EMBL/GenBank/DDBJ databases">
        <authorList>
            <person name="Brejova B."/>
        </authorList>
    </citation>
    <scope>NUCLEOTIDE SEQUENCE</scope>
</reference>
<dbReference type="PANTHER" id="PTHR42877:SF5">
    <property type="entry name" value="L-ORNITHINE N(5)-MONOOXYGENASE-RELATED"/>
    <property type="match status" value="1"/>
</dbReference>
<comment type="similarity">
    <text evidence="3">Belongs to the lysine N(6)-hydroxylase/L-ornithine N(5)-oxygenase family.</text>
</comment>
<organism evidence="12 13">
    <name type="scientific">Candida verbasci</name>
    <dbReference type="NCBI Taxonomy" id="1227364"/>
    <lineage>
        <taxon>Eukaryota</taxon>
        <taxon>Fungi</taxon>
        <taxon>Dikarya</taxon>
        <taxon>Ascomycota</taxon>
        <taxon>Saccharomycotina</taxon>
        <taxon>Pichiomycetes</taxon>
        <taxon>Debaryomycetaceae</taxon>
        <taxon>Candida/Lodderomyces clade</taxon>
        <taxon>Candida</taxon>
    </lineage>
</organism>
<evidence type="ECO:0000256" key="3">
    <source>
        <dbReference type="ARBA" id="ARBA00007588"/>
    </source>
</evidence>
<evidence type="ECO:0000256" key="11">
    <source>
        <dbReference type="ARBA" id="ARBA00049248"/>
    </source>
</evidence>
<protein>
    <recommendedName>
        <fullName evidence="5">L-ornithine N(5)-monooxygenase [NAD(P)H]</fullName>
        <ecNumber evidence="5">1.14.13.196</ecNumber>
    </recommendedName>
</protein>
<dbReference type="EMBL" id="CANTUO010000001">
    <property type="protein sequence ID" value="CAI5756750.1"/>
    <property type="molecule type" value="Genomic_DNA"/>
</dbReference>
<evidence type="ECO:0000256" key="5">
    <source>
        <dbReference type="ARBA" id="ARBA00012881"/>
    </source>
</evidence>
<dbReference type="AlphaFoldDB" id="A0A9W4TUS6"/>
<keyword evidence="6" id="KW-0285">Flavoprotein</keyword>
<dbReference type="InterPro" id="IPR036188">
    <property type="entry name" value="FAD/NAD-bd_sf"/>
</dbReference>
<dbReference type="PANTHER" id="PTHR42877">
    <property type="entry name" value="L-ORNITHINE N(5)-MONOOXYGENASE-RELATED"/>
    <property type="match status" value="1"/>
</dbReference>
<sequence length="206" mass="23879">MKYDNFGGTWYANTYPCCACDVPAVWYSLSFALNSNWSTVQPPQYEIEEYILKVTEHHKLKDKTKFKTSIEKYVYDDVKNEWIIYGHEVNGRSIIHRAKFLLACQAEIVYPNHLRAEGLEDFHGSYIHSALWDHSVDFKSKDVVVVGNGSSGNQCVPALLKDYEVNSLTQVIRSKHYIIQPFPTIFHSLYNLLSWSYIGIYLVRLI</sequence>
<dbReference type="Proteomes" id="UP001152885">
    <property type="component" value="Unassembled WGS sequence"/>
</dbReference>
<evidence type="ECO:0000313" key="13">
    <source>
        <dbReference type="Proteomes" id="UP001152885"/>
    </source>
</evidence>
<evidence type="ECO:0000256" key="8">
    <source>
        <dbReference type="ARBA" id="ARBA00022857"/>
    </source>
</evidence>
<evidence type="ECO:0000313" key="12">
    <source>
        <dbReference type="EMBL" id="CAI5756750.1"/>
    </source>
</evidence>
<comment type="cofactor">
    <cofactor evidence="1">
        <name>FAD</name>
        <dbReference type="ChEBI" id="CHEBI:57692"/>
    </cofactor>
</comment>
<keyword evidence="13" id="KW-1185">Reference proteome</keyword>
<evidence type="ECO:0000256" key="1">
    <source>
        <dbReference type="ARBA" id="ARBA00001974"/>
    </source>
</evidence>
<accession>A0A9W4TUS6</accession>
<proteinExistence type="inferred from homology"/>
<dbReference type="Gene3D" id="3.50.50.60">
    <property type="entry name" value="FAD/NAD(P)-binding domain"/>
    <property type="match status" value="2"/>
</dbReference>
<dbReference type="SUPFAM" id="SSF51905">
    <property type="entry name" value="FAD/NAD(P)-binding domain"/>
    <property type="match status" value="1"/>
</dbReference>
<comment type="catalytic activity">
    <reaction evidence="11">
        <text>L-ornithine + NADH + O2 = N(5)-hydroxy-L-ornithine + NAD(+) + H2O</text>
        <dbReference type="Rhea" id="RHEA:41512"/>
        <dbReference type="ChEBI" id="CHEBI:15377"/>
        <dbReference type="ChEBI" id="CHEBI:15379"/>
        <dbReference type="ChEBI" id="CHEBI:46911"/>
        <dbReference type="ChEBI" id="CHEBI:57540"/>
        <dbReference type="ChEBI" id="CHEBI:57945"/>
        <dbReference type="ChEBI" id="CHEBI:78275"/>
        <dbReference type="EC" id="1.14.13.196"/>
    </reaction>
</comment>
<keyword evidence="8" id="KW-0521">NADP</keyword>
<dbReference type="OrthoDB" id="74360at2759"/>
<evidence type="ECO:0000256" key="6">
    <source>
        <dbReference type="ARBA" id="ARBA00022630"/>
    </source>
</evidence>
<evidence type="ECO:0000256" key="10">
    <source>
        <dbReference type="ARBA" id="ARBA00047598"/>
    </source>
</evidence>
<comment type="pathway">
    <text evidence="2">Siderophore biosynthesis.</text>
</comment>
<evidence type="ECO:0000256" key="2">
    <source>
        <dbReference type="ARBA" id="ARBA00004924"/>
    </source>
</evidence>